<comment type="catalytic activity">
    <reaction evidence="11">
        <text>di-trans,octa-cis-undecaprenyl diphosphate + H2O = di-trans,octa-cis-undecaprenyl phosphate + phosphate + H(+)</text>
        <dbReference type="Rhea" id="RHEA:28094"/>
        <dbReference type="ChEBI" id="CHEBI:15377"/>
        <dbReference type="ChEBI" id="CHEBI:15378"/>
        <dbReference type="ChEBI" id="CHEBI:43474"/>
        <dbReference type="ChEBI" id="CHEBI:58405"/>
        <dbReference type="ChEBI" id="CHEBI:60392"/>
        <dbReference type="EC" id="3.6.1.27"/>
    </reaction>
</comment>
<dbReference type="Pfam" id="PF02673">
    <property type="entry name" value="BacA"/>
    <property type="match status" value="1"/>
</dbReference>
<evidence type="ECO:0000256" key="3">
    <source>
        <dbReference type="ARBA" id="ARBA00012374"/>
    </source>
</evidence>
<dbReference type="AlphaFoldDB" id="A0A6J6R2L5"/>
<evidence type="ECO:0000256" key="4">
    <source>
        <dbReference type="ARBA" id="ARBA00021581"/>
    </source>
</evidence>
<dbReference type="GO" id="GO:0050380">
    <property type="term" value="F:undecaprenyl-diphosphatase activity"/>
    <property type="evidence" value="ECO:0007669"/>
    <property type="project" value="UniProtKB-EC"/>
</dbReference>
<accession>A0A6J6R2L5</accession>
<protein>
    <recommendedName>
        <fullName evidence="4">Undecaprenyl-diphosphatase</fullName>
        <ecNumber evidence="3">3.6.1.27</ecNumber>
    </recommendedName>
    <alternativeName>
        <fullName evidence="10">Undecaprenyl pyrophosphate phosphatase</fullName>
    </alternativeName>
</protein>
<sequence length="267" mass="28382">MDWLESIVLGLVQGITEFLPISSSGHLVVVPALLGWKQPPLAFDLVLHLGTLIAVIFSFRYQLLHLGRGLIGRGANPAADRRLIGLLLLGSIPAGIAGLLLGSEFESLFDQPLWVCGFWIVTAGILLGGEYLAARYLVTRPPTTPNAKRTLVIGVAQAVAITPGISRSGATISAGIAQGIEREEAARFSFLLSIPIILGAIATKIPDVVNGNFRITGPVIAGFIVAGISGWVAIEGLLKYLRTNSLRIFAYYLLIVAPISAIILELN</sequence>
<organism evidence="13">
    <name type="scientific">freshwater metagenome</name>
    <dbReference type="NCBI Taxonomy" id="449393"/>
    <lineage>
        <taxon>unclassified sequences</taxon>
        <taxon>metagenomes</taxon>
        <taxon>ecological metagenomes</taxon>
    </lineage>
</organism>
<dbReference type="HAMAP" id="MF_01006">
    <property type="entry name" value="Undec_diphosphatase"/>
    <property type="match status" value="1"/>
</dbReference>
<dbReference type="EMBL" id="CAEZYK010000012">
    <property type="protein sequence ID" value="CAB4717206.1"/>
    <property type="molecule type" value="Genomic_DNA"/>
</dbReference>
<evidence type="ECO:0000256" key="2">
    <source>
        <dbReference type="ARBA" id="ARBA00010621"/>
    </source>
</evidence>
<evidence type="ECO:0000256" key="6">
    <source>
        <dbReference type="ARBA" id="ARBA00022692"/>
    </source>
</evidence>
<dbReference type="GO" id="GO:0005886">
    <property type="term" value="C:plasma membrane"/>
    <property type="evidence" value="ECO:0007669"/>
    <property type="project" value="UniProtKB-SubCell"/>
</dbReference>
<dbReference type="InterPro" id="IPR003824">
    <property type="entry name" value="UppP"/>
</dbReference>
<evidence type="ECO:0000256" key="12">
    <source>
        <dbReference type="SAM" id="Phobius"/>
    </source>
</evidence>
<keyword evidence="7" id="KW-0378">Hydrolase</keyword>
<dbReference type="EC" id="3.6.1.27" evidence="3"/>
<feature type="transmembrane region" description="Helical" evidence="12">
    <location>
        <begin position="83"/>
        <end position="100"/>
    </location>
</feature>
<gene>
    <name evidence="13" type="ORF">UFOPK2683_00351</name>
</gene>
<feature type="transmembrane region" description="Helical" evidence="12">
    <location>
        <begin position="41"/>
        <end position="63"/>
    </location>
</feature>
<keyword evidence="6 12" id="KW-0812">Transmembrane</keyword>
<keyword evidence="8 12" id="KW-1133">Transmembrane helix</keyword>
<feature type="transmembrane region" description="Helical" evidence="12">
    <location>
        <begin position="185"/>
        <end position="203"/>
    </location>
</feature>
<reference evidence="13" key="1">
    <citation type="submission" date="2020-05" db="EMBL/GenBank/DDBJ databases">
        <authorList>
            <person name="Chiriac C."/>
            <person name="Salcher M."/>
            <person name="Ghai R."/>
            <person name="Kavagutti S V."/>
        </authorList>
    </citation>
    <scope>NUCLEOTIDE SEQUENCE</scope>
</reference>
<evidence type="ECO:0000256" key="5">
    <source>
        <dbReference type="ARBA" id="ARBA00022475"/>
    </source>
</evidence>
<evidence type="ECO:0000256" key="11">
    <source>
        <dbReference type="ARBA" id="ARBA00047594"/>
    </source>
</evidence>
<feature type="transmembrane region" description="Helical" evidence="12">
    <location>
        <begin position="112"/>
        <end position="133"/>
    </location>
</feature>
<evidence type="ECO:0000256" key="9">
    <source>
        <dbReference type="ARBA" id="ARBA00023136"/>
    </source>
</evidence>
<evidence type="ECO:0000256" key="7">
    <source>
        <dbReference type="ARBA" id="ARBA00022801"/>
    </source>
</evidence>
<comment type="similarity">
    <text evidence="2">Belongs to the UppP family.</text>
</comment>
<evidence type="ECO:0000256" key="1">
    <source>
        <dbReference type="ARBA" id="ARBA00004651"/>
    </source>
</evidence>
<feature type="transmembrane region" description="Helical" evidence="12">
    <location>
        <begin position="215"/>
        <end position="234"/>
    </location>
</feature>
<comment type="subcellular location">
    <subcellularLocation>
        <location evidence="1">Cell membrane</location>
        <topology evidence="1">Multi-pass membrane protein</topology>
    </subcellularLocation>
</comment>
<name>A0A6J6R2L5_9ZZZZ</name>
<keyword evidence="9 12" id="KW-0472">Membrane</keyword>
<dbReference type="PANTHER" id="PTHR30622">
    <property type="entry name" value="UNDECAPRENYL-DIPHOSPHATASE"/>
    <property type="match status" value="1"/>
</dbReference>
<evidence type="ECO:0000313" key="13">
    <source>
        <dbReference type="EMBL" id="CAB4717206.1"/>
    </source>
</evidence>
<dbReference type="PANTHER" id="PTHR30622:SF4">
    <property type="entry name" value="UNDECAPRENYL-DIPHOSPHATASE"/>
    <property type="match status" value="1"/>
</dbReference>
<keyword evidence="5" id="KW-1003">Cell membrane</keyword>
<evidence type="ECO:0000256" key="8">
    <source>
        <dbReference type="ARBA" id="ARBA00022989"/>
    </source>
</evidence>
<proteinExistence type="inferred from homology"/>
<evidence type="ECO:0000256" key="10">
    <source>
        <dbReference type="ARBA" id="ARBA00032707"/>
    </source>
</evidence>
<feature type="transmembrane region" description="Helical" evidence="12">
    <location>
        <begin position="246"/>
        <end position="264"/>
    </location>
</feature>